<accession>A0A8S4QUT5</accession>
<dbReference type="InterPro" id="IPR026516">
    <property type="entry name" value="THAP1/10"/>
</dbReference>
<dbReference type="OrthoDB" id="7312725at2759"/>
<evidence type="ECO:0000313" key="15">
    <source>
        <dbReference type="Proteomes" id="UP000838756"/>
    </source>
</evidence>
<dbReference type="GO" id="GO:0043565">
    <property type="term" value="F:sequence-specific DNA binding"/>
    <property type="evidence" value="ECO:0007669"/>
    <property type="project" value="InterPro"/>
</dbReference>
<evidence type="ECO:0000259" key="13">
    <source>
        <dbReference type="PROSITE" id="PS50950"/>
    </source>
</evidence>
<dbReference type="SMART" id="SM00980">
    <property type="entry name" value="THAP"/>
    <property type="match status" value="1"/>
</dbReference>
<keyword evidence="9" id="KW-0804">Transcription</keyword>
<evidence type="ECO:0000256" key="2">
    <source>
        <dbReference type="ARBA" id="ARBA00006177"/>
    </source>
</evidence>
<evidence type="ECO:0000256" key="8">
    <source>
        <dbReference type="ARBA" id="ARBA00023125"/>
    </source>
</evidence>
<feature type="domain" description="THAP-type" evidence="13">
    <location>
        <begin position="1"/>
        <end position="82"/>
    </location>
</feature>
<sequence length="82" mass="9318">MKCCVTSCNSTNTIYSNSKSITFHKFPVDKVRRDAWFAVLGIEESQLPDSPVVCSLHFKDENFYEGKNGLRVVQRCAVPFVQ</sequence>
<keyword evidence="5" id="KW-0862">Zinc</keyword>
<name>A0A8S4QUT5_9NEOP</name>
<keyword evidence="3" id="KW-0479">Metal-binding</keyword>
<comment type="caution">
    <text evidence="14">The sequence shown here is derived from an EMBL/GenBank/DDBJ whole genome shotgun (WGS) entry which is preliminary data.</text>
</comment>
<keyword evidence="7" id="KW-0175">Coiled coil</keyword>
<dbReference type="GO" id="GO:0005654">
    <property type="term" value="C:nucleoplasm"/>
    <property type="evidence" value="ECO:0007669"/>
    <property type="project" value="UniProtKB-SubCell"/>
</dbReference>
<dbReference type="Pfam" id="PF05485">
    <property type="entry name" value="THAP"/>
    <property type="match status" value="1"/>
</dbReference>
<keyword evidence="8 12" id="KW-0238">DNA-binding</keyword>
<dbReference type="InterPro" id="IPR038441">
    <property type="entry name" value="THAP_Znf_sf"/>
</dbReference>
<protein>
    <submittedName>
        <fullName evidence="14">Jg3442 protein</fullName>
    </submittedName>
</protein>
<evidence type="ECO:0000256" key="1">
    <source>
        <dbReference type="ARBA" id="ARBA00004642"/>
    </source>
</evidence>
<reference evidence="14" key="1">
    <citation type="submission" date="2022-03" db="EMBL/GenBank/DDBJ databases">
        <authorList>
            <person name="Lindestad O."/>
        </authorList>
    </citation>
    <scope>NUCLEOTIDE SEQUENCE</scope>
</reference>
<dbReference type="PANTHER" id="PTHR46600:SF1">
    <property type="entry name" value="THAP DOMAIN-CONTAINING PROTEIN 1"/>
    <property type="match status" value="1"/>
</dbReference>
<comment type="subcellular location">
    <subcellularLocation>
        <location evidence="1">Nucleus</location>
        <location evidence="1">Nucleoplasm</location>
    </subcellularLocation>
</comment>
<organism evidence="14 15">
    <name type="scientific">Pararge aegeria aegeria</name>
    <dbReference type="NCBI Taxonomy" id="348720"/>
    <lineage>
        <taxon>Eukaryota</taxon>
        <taxon>Metazoa</taxon>
        <taxon>Ecdysozoa</taxon>
        <taxon>Arthropoda</taxon>
        <taxon>Hexapoda</taxon>
        <taxon>Insecta</taxon>
        <taxon>Pterygota</taxon>
        <taxon>Neoptera</taxon>
        <taxon>Endopterygota</taxon>
        <taxon>Lepidoptera</taxon>
        <taxon>Glossata</taxon>
        <taxon>Ditrysia</taxon>
        <taxon>Papilionoidea</taxon>
        <taxon>Nymphalidae</taxon>
        <taxon>Satyrinae</taxon>
        <taxon>Satyrini</taxon>
        <taxon>Parargina</taxon>
        <taxon>Pararge</taxon>
    </lineage>
</organism>
<dbReference type="Gene3D" id="6.20.210.20">
    <property type="entry name" value="THAP domain"/>
    <property type="match status" value="1"/>
</dbReference>
<evidence type="ECO:0000256" key="12">
    <source>
        <dbReference type="PROSITE-ProRule" id="PRU00309"/>
    </source>
</evidence>
<evidence type="ECO:0000256" key="7">
    <source>
        <dbReference type="ARBA" id="ARBA00023054"/>
    </source>
</evidence>
<evidence type="ECO:0000313" key="14">
    <source>
        <dbReference type="EMBL" id="CAH2224272.1"/>
    </source>
</evidence>
<dbReference type="Proteomes" id="UP000838756">
    <property type="component" value="Unassembled WGS sequence"/>
</dbReference>
<dbReference type="GO" id="GO:0008270">
    <property type="term" value="F:zinc ion binding"/>
    <property type="evidence" value="ECO:0007669"/>
    <property type="project" value="UniProtKB-KW"/>
</dbReference>
<dbReference type="AlphaFoldDB" id="A0A8S4QUT5"/>
<keyword evidence="15" id="KW-1185">Reference proteome</keyword>
<dbReference type="EMBL" id="CAKXAJ010020689">
    <property type="protein sequence ID" value="CAH2224272.1"/>
    <property type="molecule type" value="Genomic_DNA"/>
</dbReference>
<evidence type="ECO:0000256" key="11">
    <source>
        <dbReference type="ARBA" id="ARBA00023306"/>
    </source>
</evidence>
<evidence type="ECO:0000256" key="4">
    <source>
        <dbReference type="ARBA" id="ARBA00022771"/>
    </source>
</evidence>
<dbReference type="PANTHER" id="PTHR46600">
    <property type="entry name" value="THAP DOMAIN-CONTAINING"/>
    <property type="match status" value="1"/>
</dbReference>
<evidence type="ECO:0000256" key="10">
    <source>
        <dbReference type="ARBA" id="ARBA00023242"/>
    </source>
</evidence>
<evidence type="ECO:0000256" key="6">
    <source>
        <dbReference type="ARBA" id="ARBA00023015"/>
    </source>
</evidence>
<feature type="non-terminal residue" evidence="14">
    <location>
        <position position="1"/>
    </location>
</feature>
<keyword evidence="6" id="KW-0805">Transcription regulation</keyword>
<comment type="similarity">
    <text evidence="2">Belongs to the THAP1 family.</text>
</comment>
<keyword evidence="10" id="KW-0539">Nucleus</keyword>
<evidence type="ECO:0000256" key="9">
    <source>
        <dbReference type="ARBA" id="ARBA00023163"/>
    </source>
</evidence>
<evidence type="ECO:0000256" key="5">
    <source>
        <dbReference type="ARBA" id="ARBA00022833"/>
    </source>
</evidence>
<dbReference type="PROSITE" id="PS50950">
    <property type="entry name" value="ZF_THAP"/>
    <property type="match status" value="1"/>
</dbReference>
<keyword evidence="11" id="KW-0131">Cell cycle</keyword>
<evidence type="ECO:0000256" key="3">
    <source>
        <dbReference type="ARBA" id="ARBA00022723"/>
    </source>
</evidence>
<keyword evidence="4 12" id="KW-0863">Zinc-finger</keyword>
<dbReference type="InterPro" id="IPR006612">
    <property type="entry name" value="THAP_Znf"/>
</dbReference>
<gene>
    <name evidence="14" type="primary">jg3442</name>
    <name evidence="14" type="ORF">PAEG_LOCUS6867</name>
</gene>
<proteinExistence type="inferred from homology"/>
<dbReference type="SUPFAM" id="SSF57716">
    <property type="entry name" value="Glucocorticoid receptor-like (DNA-binding domain)"/>
    <property type="match status" value="1"/>
</dbReference>